<dbReference type="SMART" id="SM00248">
    <property type="entry name" value="ANK"/>
    <property type="match status" value="5"/>
</dbReference>
<feature type="compositionally biased region" description="Polar residues" evidence="1">
    <location>
        <begin position="597"/>
        <end position="610"/>
    </location>
</feature>
<evidence type="ECO:0000256" key="2">
    <source>
        <dbReference type="SAM" id="Phobius"/>
    </source>
</evidence>
<reference evidence="4 5" key="1">
    <citation type="submission" date="2018-10" db="EMBL/GenBank/DDBJ databases">
        <title>A high-quality apple genome assembly.</title>
        <authorList>
            <person name="Hu J."/>
        </authorList>
    </citation>
    <scope>NUCLEOTIDE SEQUENCE [LARGE SCALE GENOMIC DNA]</scope>
    <source>
        <strain evidence="5">cv. HFTH1</strain>
        <tissue evidence="4">Young leaf</tissue>
    </source>
</reference>
<dbReference type="Pfam" id="PF13962">
    <property type="entry name" value="PGG"/>
    <property type="match status" value="1"/>
</dbReference>
<dbReference type="SUPFAM" id="SSF53474">
    <property type="entry name" value="alpha/beta-Hydrolases"/>
    <property type="match status" value="1"/>
</dbReference>
<dbReference type="GO" id="GO:0015996">
    <property type="term" value="P:chlorophyll catabolic process"/>
    <property type="evidence" value="ECO:0007669"/>
    <property type="project" value="UniProtKB-UniPathway"/>
</dbReference>
<dbReference type="Pfam" id="PF07224">
    <property type="entry name" value="Chlorophyllase"/>
    <property type="match status" value="1"/>
</dbReference>
<keyword evidence="2" id="KW-0472">Membrane</keyword>
<dbReference type="PANTHER" id="PTHR24177:SF103">
    <property type="entry name" value="PGG DOMAIN-CONTAINING PROTEIN"/>
    <property type="match status" value="1"/>
</dbReference>
<sequence>MEMGRRQSTSYNINLIAIASFVQFKSRKENEKENISTGRVHGIGDKNSEIGPQPVTQGDSPMALVEKFKSAATSVFYQGNCTFKCITDETSLSSCFDTSAPPKPLFIVTPTVAGTYPHIASHGFVAVAPQLCGYVPPSGPEEIELGAKVINWPPIQSLLPENVVADFTKFALSGRSKGGKTAFATALGHAKSSLSLKISVLIGIDPVAGADQHCRTYPHILTYSPQSFNLSIPVVDYGHMDMLDDDPRGMVGALLGCMCKNGKGPRELMRKAVGEIVVAFLKAYLNGDDRDLVAIVGDPDISPAKLDPVDSTMTIMNMDMEVMQTYLFKITLTSQWKEVVRTYRLDPRAHMAKITESGDTALHVAVSDGQEEHIEELVKLVSTNELLQVPNERGNTPLHIAASMGNVRMSECIARHHPMLVGALNKENETPLFSAALYGKKSAFLCLHYICSLHDNQQRYKYCRRKDGNTILHCAIARDYFDLAFQIIDLYEELVFYVNEEGQSPLHLLANVYVGKLKREERPDHFNDELTKTLKDGSNPKYPENYQTCITFFRLVWTMVQVLVTNRKDDDQGESRKNSADTENPVVRPTVALNRRNPGSQSNIGAQQHQSIPSHHRTCFEFVKLFSKATLLIAFGWGSKYIKRIREKKQKHKWSVQIMNELLKRASLYAYEDNGMNPQTAAPSHKNKKYDETRPYEVDHGDEVVTFGVGSNTKQPVVNPPRQDESKAKNDKKKIAEEMREKITLHMGKRETPFLIAARNGVTEMVEKILELFPVAIRDINSERKNVVQVAVESRQLHVYRLLLRKNISMRDNVFSKVDDKGNSVLHLAAMLGDHQPWLNHGPAFQMQWEIKWYQIVKTSMPPHFFVRFNNDNKTPKDIFKETHKGLVKDGREWLTKASESCSVMGALIATVAFATATTVPGGIKEVTGRPTLENLPVFDIFAISSLFALCSSVTSMVIFLSILMSRYQDKDFRKELPRHFFMLKDKLKHAAFPVYAITCMPLAIFAVGHFPLYFNMILANFKKVPFDSGVTRFPLYVDLMWATF</sequence>
<feature type="transmembrane region" description="Helical" evidence="2">
    <location>
        <begin position="941"/>
        <end position="965"/>
    </location>
</feature>
<dbReference type="PANTHER" id="PTHR24177">
    <property type="entry name" value="CASKIN"/>
    <property type="match status" value="1"/>
</dbReference>
<dbReference type="InterPro" id="IPR036770">
    <property type="entry name" value="Ankyrin_rpt-contain_sf"/>
</dbReference>
<dbReference type="InterPro" id="IPR017395">
    <property type="entry name" value="Chlorophyllase-like"/>
</dbReference>
<dbReference type="Gene3D" id="1.25.40.20">
    <property type="entry name" value="Ankyrin repeat-containing domain"/>
    <property type="match status" value="3"/>
</dbReference>
<evidence type="ECO:0000313" key="5">
    <source>
        <dbReference type="Proteomes" id="UP000290289"/>
    </source>
</evidence>
<keyword evidence="2" id="KW-1133">Transmembrane helix</keyword>
<gene>
    <name evidence="4" type="ORF">DVH24_027046</name>
</gene>
<comment type="caution">
    <text evidence="4">The sequence shown here is derived from an EMBL/GenBank/DDBJ whole genome shotgun (WGS) entry which is preliminary data.</text>
</comment>
<evidence type="ECO:0000256" key="1">
    <source>
        <dbReference type="SAM" id="MobiDB-lite"/>
    </source>
</evidence>
<keyword evidence="5" id="KW-1185">Reference proteome</keyword>
<protein>
    <recommendedName>
        <fullName evidence="3">PGG domain-containing protein</fullName>
    </recommendedName>
</protein>
<dbReference type="UniPathway" id="UPA00674"/>
<dbReference type="SUPFAM" id="SSF48403">
    <property type="entry name" value="Ankyrin repeat"/>
    <property type="match status" value="2"/>
</dbReference>
<dbReference type="InterPro" id="IPR002110">
    <property type="entry name" value="Ankyrin_rpt"/>
</dbReference>
<accession>A0A498IQ02</accession>
<dbReference type="EMBL" id="RDQH01000337">
    <property type="protein sequence ID" value="RXH84147.1"/>
    <property type="molecule type" value="Genomic_DNA"/>
</dbReference>
<dbReference type="Gene3D" id="3.40.50.1820">
    <property type="entry name" value="alpha/beta hydrolase"/>
    <property type="match status" value="1"/>
</dbReference>
<dbReference type="InterPro" id="IPR026961">
    <property type="entry name" value="PGG_dom"/>
</dbReference>
<keyword evidence="2" id="KW-0812">Transmembrane</keyword>
<feature type="transmembrane region" description="Helical" evidence="2">
    <location>
        <begin position="993"/>
        <end position="1015"/>
    </location>
</feature>
<evidence type="ECO:0000259" key="3">
    <source>
        <dbReference type="Pfam" id="PF13962"/>
    </source>
</evidence>
<name>A0A498IQ02_MALDO</name>
<feature type="region of interest" description="Disordered" evidence="1">
    <location>
        <begin position="569"/>
        <end position="610"/>
    </location>
</feature>
<feature type="region of interest" description="Disordered" evidence="1">
    <location>
        <begin position="709"/>
        <end position="733"/>
    </location>
</feature>
<dbReference type="GO" id="GO:0016020">
    <property type="term" value="C:membrane"/>
    <property type="evidence" value="ECO:0007669"/>
    <property type="project" value="TreeGrafter"/>
</dbReference>
<dbReference type="Pfam" id="PF12796">
    <property type="entry name" value="Ank_2"/>
    <property type="match status" value="1"/>
</dbReference>
<dbReference type="Proteomes" id="UP000290289">
    <property type="component" value="Chromosome 11"/>
</dbReference>
<feature type="compositionally biased region" description="Basic and acidic residues" evidence="1">
    <location>
        <begin position="569"/>
        <end position="580"/>
    </location>
</feature>
<feature type="domain" description="PGG" evidence="3">
    <location>
        <begin position="893"/>
        <end position="983"/>
    </location>
</feature>
<organism evidence="4 5">
    <name type="scientific">Malus domestica</name>
    <name type="common">Apple</name>
    <name type="synonym">Pyrus malus</name>
    <dbReference type="NCBI Taxonomy" id="3750"/>
    <lineage>
        <taxon>Eukaryota</taxon>
        <taxon>Viridiplantae</taxon>
        <taxon>Streptophyta</taxon>
        <taxon>Embryophyta</taxon>
        <taxon>Tracheophyta</taxon>
        <taxon>Spermatophyta</taxon>
        <taxon>Magnoliopsida</taxon>
        <taxon>eudicotyledons</taxon>
        <taxon>Gunneridae</taxon>
        <taxon>Pentapetalae</taxon>
        <taxon>rosids</taxon>
        <taxon>fabids</taxon>
        <taxon>Rosales</taxon>
        <taxon>Rosaceae</taxon>
        <taxon>Amygdaloideae</taxon>
        <taxon>Maleae</taxon>
        <taxon>Malus</taxon>
    </lineage>
</organism>
<dbReference type="InterPro" id="IPR029058">
    <property type="entry name" value="AB_hydrolase_fold"/>
</dbReference>
<dbReference type="STRING" id="3750.A0A498IQ02"/>
<evidence type="ECO:0000313" key="4">
    <source>
        <dbReference type="EMBL" id="RXH84147.1"/>
    </source>
</evidence>
<feature type="compositionally biased region" description="Basic and acidic residues" evidence="1">
    <location>
        <begin position="722"/>
        <end position="733"/>
    </location>
</feature>
<feature type="region of interest" description="Disordered" evidence="1">
    <location>
        <begin position="32"/>
        <end position="57"/>
    </location>
</feature>
<dbReference type="AlphaFoldDB" id="A0A498IQ02"/>
<proteinExistence type="predicted"/>